<feature type="chain" id="PRO_5042292822" description="Dynamin N-terminal domain-containing protein" evidence="3">
    <location>
        <begin position="19"/>
        <end position="659"/>
    </location>
</feature>
<dbReference type="AlphaFoldDB" id="A0AAD6NIZ1"/>
<evidence type="ECO:0000259" key="4">
    <source>
        <dbReference type="Pfam" id="PF00350"/>
    </source>
</evidence>
<feature type="coiled-coil region" evidence="1">
    <location>
        <begin position="631"/>
        <end position="658"/>
    </location>
</feature>
<dbReference type="EMBL" id="JAQGDS010000006">
    <property type="protein sequence ID" value="KAJ6259900.1"/>
    <property type="molecule type" value="Genomic_DNA"/>
</dbReference>
<feature type="domain" description="Dynamin N-terminal" evidence="4">
    <location>
        <begin position="196"/>
        <end position="463"/>
    </location>
</feature>
<name>A0AAD6NIZ1_DREDA</name>
<evidence type="ECO:0000313" key="6">
    <source>
        <dbReference type="Proteomes" id="UP001221413"/>
    </source>
</evidence>
<evidence type="ECO:0000256" key="1">
    <source>
        <dbReference type="SAM" id="Coils"/>
    </source>
</evidence>
<organism evidence="5 6">
    <name type="scientific">Drechslerella dactyloides</name>
    <name type="common">Nematode-trapping fungus</name>
    <name type="synonym">Arthrobotrys dactyloides</name>
    <dbReference type="NCBI Taxonomy" id="74499"/>
    <lineage>
        <taxon>Eukaryota</taxon>
        <taxon>Fungi</taxon>
        <taxon>Dikarya</taxon>
        <taxon>Ascomycota</taxon>
        <taxon>Pezizomycotina</taxon>
        <taxon>Orbiliomycetes</taxon>
        <taxon>Orbiliales</taxon>
        <taxon>Orbiliaceae</taxon>
        <taxon>Drechslerella</taxon>
    </lineage>
</organism>
<dbReference type="InterPro" id="IPR027417">
    <property type="entry name" value="P-loop_NTPase"/>
</dbReference>
<dbReference type="Gene3D" id="3.40.50.300">
    <property type="entry name" value="P-loop containing nucleotide triphosphate hydrolases"/>
    <property type="match status" value="1"/>
</dbReference>
<feature type="signal peptide" evidence="3">
    <location>
        <begin position="1"/>
        <end position="18"/>
    </location>
</feature>
<proteinExistence type="predicted"/>
<dbReference type="SUPFAM" id="SSF52540">
    <property type="entry name" value="P-loop containing nucleoside triphosphate hydrolases"/>
    <property type="match status" value="1"/>
</dbReference>
<dbReference type="Gene3D" id="2.60.120.1560">
    <property type="match status" value="1"/>
</dbReference>
<keyword evidence="6" id="KW-1185">Reference proteome</keyword>
<evidence type="ECO:0000256" key="2">
    <source>
        <dbReference type="SAM" id="MobiDB-lite"/>
    </source>
</evidence>
<gene>
    <name evidence="5" type="ORF">Dda_5544</name>
</gene>
<feature type="region of interest" description="Disordered" evidence="2">
    <location>
        <begin position="273"/>
        <end position="296"/>
    </location>
</feature>
<dbReference type="Pfam" id="PF00350">
    <property type="entry name" value="Dynamin_N"/>
    <property type="match status" value="1"/>
</dbReference>
<dbReference type="Proteomes" id="UP001221413">
    <property type="component" value="Unassembled WGS sequence"/>
</dbReference>
<dbReference type="PANTHER" id="PTHR36681">
    <property type="entry name" value="NUCLEAR GTPASE, GERMINAL CENTER-ASSOCIATED, TANDEM DUPLICATE 3"/>
    <property type="match status" value="1"/>
</dbReference>
<sequence length="659" mass="73419">MKISTLVSCLLATPLALGAVIKRNECHQNNLYRALKRLQRDSAFCSQFLNDNNTPYPPNERNVPATTPKADVLAACNCIIGDYLGLEVAIYENPYVWSWGYPTFVHSYVATKTPWGQSTARSLGEYQVNTPAEDEPHRYGLPAPNGLVYTLNFRGYFLCPADGPFTIQVNNPDDVAFVWTGPTAQCDTQLDEKAVIAFIGESGAGKSTLLNAILDYENIVPSSGIRACTSVATEFSSKTPDMTSKFHAVIEYIDQYEFEKEAEILYQDIRESEESHYECEQQEGLSALPPSDDEEDFKLDNNPAFKRRRLSDSGTGSSAAVAKAKLKALFPGAKLNNIADMKMRIADLYHGNSFLSSGRQLIESDDESEFADEIHDWIGSHDDDESRDGPHLWPLIKVIKIHLDSEVLQSDAVLVDLPGLKDYNAARTTVAQSYMARANEIVIVSRLTRVLTDETTTALAEMGYTKQLQAFNAAKLLVEGPGVSLARLKRETITSELERAARSMHTALSRVQNECSAKVKKEVENIISPTDQLANDSVSYCNTVQKKIRKEVTYSNGAFGRMIDIVSKGVETATAFNEIKDSISAGLKELEVTLHDKNVEWSRDIGEELETNIRNWLAVSDKDEEAEHQEKEKLKLILLKFEQQIQSLVREVNSLKMDA</sequence>
<dbReference type="InterPro" id="IPR045063">
    <property type="entry name" value="Dynamin_N"/>
</dbReference>
<comment type="caution">
    <text evidence="5">The sequence shown here is derived from an EMBL/GenBank/DDBJ whole genome shotgun (WGS) entry which is preliminary data.</text>
</comment>
<reference evidence="5" key="1">
    <citation type="submission" date="2023-01" db="EMBL/GenBank/DDBJ databases">
        <title>The chitinases involved in constricting ring structure development in the nematode-trapping fungus Drechslerella dactyloides.</title>
        <authorList>
            <person name="Wang R."/>
            <person name="Zhang L."/>
            <person name="Tang P."/>
            <person name="Li S."/>
            <person name="Liang L."/>
        </authorList>
    </citation>
    <scope>NUCLEOTIDE SEQUENCE</scope>
    <source>
        <strain evidence="5">YMF1.00031</strain>
    </source>
</reference>
<evidence type="ECO:0000256" key="3">
    <source>
        <dbReference type="SAM" id="SignalP"/>
    </source>
</evidence>
<dbReference type="PANTHER" id="PTHR36681:SF3">
    <property type="entry name" value="NUCLEAR GTPASE, GERMINAL CENTER-ASSOCIATED, TANDEM DUPLICATE 3"/>
    <property type="match status" value="1"/>
</dbReference>
<evidence type="ECO:0000313" key="5">
    <source>
        <dbReference type="EMBL" id="KAJ6259900.1"/>
    </source>
</evidence>
<keyword evidence="3" id="KW-0732">Signal</keyword>
<protein>
    <recommendedName>
        <fullName evidence="4">Dynamin N-terminal domain-containing protein</fullName>
    </recommendedName>
</protein>
<keyword evidence="1" id="KW-0175">Coiled coil</keyword>
<accession>A0AAD6NIZ1</accession>